<dbReference type="RefSeq" id="WP_363800255.1">
    <property type="nucleotide sequence ID" value="NZ_CP159925.1"/>
</dbReference>
<feature type="signal peptide" evidence="1">
    <location>
        <begin position="1"/>
        <end position="25"/>
    </location>
</feature>
<evidence type="ECO:0000313" key="3">
    <source>
        <dbReference type="EMBL" id="XCO76959.1"/>
    </source>
</evidence>
<keyword evidence="1" id="KW-0732">Signal</keyword>
<feature type="domain" description="DUF4189" evidence="2">
    <location>
        <begin position="66"/>
        <end position="160"/>
    </location>
</feature>
<feature type="chain" id="PRO_5043414770" evidence="1">
    <location>
        <begin position="26"/>
        <end position="167"/>
    </location>
</feature>
<proteinExistence type="predicted"/>
<accession>A0AAU8MV17</accession>
<evidence type="ECO:0000256" key="1">
    <source>
        <dbReference type="SAM" id="SignalP"/>
    </source>
</evidence>
<name>A0AAU8MV17_9GAMM</name>
<dbReference type="InterPro" id="IPR025240">
    <property type="entry name" value="DUF4189"/>
</dbReference>
<organism evidence="3">
    <name type="scientific">Lysobacter firmicutimachus</name>
    <dbReference type="NCBI Taxonomy" id="1792846"/>
    <lineage>
        <taxon>Bacteria</taxon>
        <taxon>Pseudomonadati</taxon>
        <taxon>Pseudomonadota</taxon>
        <taxon>Gammaproteobacteria</taxon>
        <taxon>Lysobacterales</taxon>
        <taxon>Lysobacteraceae</taxon>
        <taxon>Lysobacter</taxon>
    </lineage>
</organism>
<protein>
    <submittedName>
        <fullName evidence="3">DUF4189 domain-containing protein</fullName>
    </submittedName>
</protein>
<sequence>MRVVAWRWPLALALAGACVPAPARAEGVCPPGMLPYRTGNEQACAPAPPNYYPEPAPPREVWGSRWGAVALDGPRGAIGTAHGAASKRQARREAVEDCRAQGGRDCRLQIDYRNQCVAIAVSDSHVHVRPSELKEDAVEHALRECGERGEAHCRSYYAACSLPVRVR</sequence>
<evidence type="ECO:0000259" key="2">
    <source>
        <dbReference type="Pfam" id="PF13827"/>
    </source>
</evidence>
<dbReference type="AlphaFoldDB" id="A0AAU8MV17"/>
<dbReference type="Pfam" id="PF13827">
    <property type="entry name" value="DUF4189"/>
    <property type="match status" value="1"/>
</dbReference>
<dbReference type="EMBL" id="CP159925">
    <property type="protein sequence ID" value="XCO76959.1"/>
    <property type="molecule type" value="Genomic_DNA"/>
</dbReference>
<reference evidence="3" key="1">
    <citation type="submission" date="2024-06" db="EMBL/GenBank/DDBJ databases">
        <authorList>
            <person name="Li S."/>
        </authorList>
    </citation>
    <scope>NUCLEOTIDE SEQUENCE</scope>
    <source>
        <strain evidence="3">SR10</strain>
    </source>
</reference>
<gene>
    <name evidence="3" type="ORF">ABU614_09290</name>
</gene>
<dbReference type="PROSITE" id="PS51257">
    <property type="entry name" value="PROKAR_LIPOPROTEIN"/>
    <property type="match status" value="1"/>
</dbReference>